<gene>
    <name evidence="4" type="ORF">VIBNISOn1_1050036</name>
</gene>
<evidence type="ECO:0000256" key="2">
    <source>
        <dbReference type="ARBA" id="ARBA00022679"/>
    </source>
</evidence>
<dbReference type="AlphaFoldDB" id="A0AAV2VHN4"/>
<protein>
    <recommendedName>
        <fullName evidence="3">DUF4942 domain-containing protein</fullName>
    </recommendedName>
</protein>
<keyword evidence="1" id="KW-0489">Methyltransferase</keyword>
<sequence>MGSLHNINVRAMVEQLKDSQMDFEWYPTTREMLSIVKDSLRRDFRIEADQDLTCSILDIGAGDGSALTFLTSGDRFAIEKSRPLIEAMDPSIATIGSDFHEQTLIDKVTDAVWCNPPYSEFEEWVVKIINEANTKYVYLALPVRWEDSEAIDKAITNRKAEKTIIGSGTFRNAERAARCEIHIVRLALVENGFLPEDRTQKVDPFQLWFDESFGTCTQPRTRDEAKEAFEAARIKREAKEEERKELIHSSGLVDALYKLYQHEMQELLGTYKALTAINESLLNEVGIHLEAVQKGLRNKIEGLKNRYWKELFNNLDTVTSKLTEKSRNAFLDALFAKTCVDFSPQNAHNILVWVIKNANLYYDMQLMNLVDTMAEAANVKLYKSNQRTFKKCEWRYSKTPEWLTHYKLELRIILTGSNATKPEFLEDILTIANNLGYDTSSTVRPKNGEWQYGVPKSFTYFNHTKGETLELMQVKMFMKGTYHIKFNQEFLLRLNVEFGRLSGWLYSAQEAHDELDIPIADAQEHFGKNLKIAVNPNNLLEKMSE</sequence>
<dbReference type="SUPFAM" id="SSF53335">
    <property type="entry name" value="S-adenosyl-L-methionine-dependent methyltransferases"/>
    <property type="match status" value="1"/>
</dbReference>
<evidence type="ECO:0000313" key="5">
    <source>
        <dbReference type="Proteomes" id="UP000018211"/>
    </source>
</evidence>
<keyword evidence="2" id="KW-0808">Transferase</keyword>
<organism evidence="4 5">
    <name type="scientific">Vibrio nigripulchritudo SOn1</name>
    <dbReference type="NCBI Taxonomy" id="1238450"/>
    <lineage>
        <taxon>Bacteria</taxon>
        <taxon>Pseudomonadati</taxon>
        <taxon>Pseudomonadota</taxon>
        <taxon>Gammaproteobacteria</taxon>
        <taxon>Vibrionales</taxon>
        <taxon>Vibrionaceae</taxon>
        <taxon>Vibrio</taxon>
    </lineage>
</organism>
<dbReference type="GO" id="GO:0008168">
    <property type="term" value="F:methyltransferase activity"/>
    <property type="evidence" value="ECO:0007669"/>
    <property type="project" value="UniProtKB-KW"/>
</dbReference>
<dbReference type="GO" id="GO:0032259">
    <property type="term" value="P:methylation"/>
    <property type="evidence" value="ECO:0007669"/>
    <property type="project" value="UniProtKB-KW"/>
</dbReference>
<evidence type="ECO:0000313" key="4">
    <source>
        <dbReference type="EMBL" id="CCO44210.1"/>
    </source>
</evidence>
<dbReference type="Proteomes" id="UP000018211">
    <property type="component" value="Unassembled WGS sequence"/>
</dbReference>
<comment type="caution">
    <text evidence="4">The sequence shown here is derived from an EMBL/GenBank/DDBJ whole genome shotgun (WGS) entry which is preliminary data.</text>
</comment>
<evidence type="ECO:0000259" key="3">
    <source>
        <dbReference type="Pfam" id="PF13708"/>
    </source>
</evidence>
<accession>A0AAV2VHN4</accession>
<evidence type="ECO:0000256" key="1">
    <source>
        <dbReference type="ARBA" id="ARBA00022603"/>
    </source>
</evidence>
<feature type="domain" description="DUF4942" evidence="3">
    <location>
        <begin position="302"/>
        <end position="497"/>
    </location>
</feature>
<dbReference type="InterPro" id="IPR031339">
    <property type="entry name" value="DUF4942"/>
</dbReference>
<dbReference type="PROSITE" id="PS00092">
    <property type="entry name" value="N6_MTASE"/>
    <property type="match status" value="1"/>
</dbReference>
<dbReference type="Pfam" id="PF13708">
    <property type="entry name" value="DUF4942"/>
    <property type="match status" value="1"/>
</dbReference>
<dbReference type="EMBL" id="CAOF01000008">
    <property type="protein sequence ID" value="CCO44210.1"/>
    <property type="molecule type" value="Genomic_DNA"/>
</dbReference>
<dbReference type="GO" id="GO:0003676">
    <property type="term" value="F:nucleic acid binding"/>
    <property type="evidence" value="ECO:0007669"/>
    <property type="project" value="InterPro"/>
</dbReference>
<dbReference type="RefSeq" id="WP_022610141.1">
    <property type="nucleotide sequence ID" value="NZ_LK391965.1"/>
</dbReference>
<dbReference type="InterPro" id="IPR002052">
    <property type="entry name" value="DNA_methylase_N6_adenine_CS"/>
</dbReference>
<dbReference type="InterPro" id="IPR029063">
    <property type="entry name" value="SAM-dependent_MTases_sf"/>
</dbReference>
<name>A0AAV2VHN4_9VIBR</name>
<proteinExistence type="predicted"/>
<reference evidence="4 5" key="1">
    <citation type="journal article" date="2013" name="ISME J.">
        <title>Comparative genomics of pathogenic lineages of Vibrio nigripulchritudo identifies virulence-associated traits.</title>
        <authorList>
            <person name="Goudenege D."/>
            <person name="Labreuche Y."/>
            <person name="Krin E."/>
            <person name="Ansquer D."/>
            <person name="Mangenot S."/>
            <person name="Calteau A."/>
            <person name="Medigue C."/>
            <person name="Mazel D."/>
            <person name="Polz M.F."/>
            <person name="Le Roux F."/>
        </authorList>
    </citation>
    <scope>NUCLEOTIDE SEQUENCE [LARGE SCALE GENOMIC DNA]</scope>
    <source>
        <strain evidence="4 5">SOn1</strain>
    </source>
</reference>